<evidence type="ECO:0000256" key="5">
    <source>
        <dbReference type="SAM" id="SignalP"/>
    </source>
</evidence>
<dbReference type="InterPro" id="IPR036514">
    <property type="entry name" value="SGNH_hydro_sf"/>
</dbReference>
<dbReference type="RefSeq" id="WP_065823922.1">
    <property type="nucleotide sequence ID" value="NZ_CAWMQZ010000108.1"/>
</dbReference>
<dbReference type="Pfam" id="PF03797">
    <property type="entry name" value="Autotransporter"/>
    <property type="match status" value="1"/>
</dbReference>
<dbReference type="PANTHER" id="PTHR45648">
    <property type="entry name" value="GDSL LIPASE/ACYLHYDROLASE FAMILY PROTEIN (AFU_ORTHOLOGUE AFUA_4G14700)"/>
    <property type="match status" value="1"/>
</dbReference>
<dbReference type="NCBIfam" id="TIGR01414">
    <property type="entry name" value="autotrans_barl"/>
    <property type="match status" value="1"/>
</dbReference>
<dbReference type="Gene3D" id="3.40.50.1110">
    <property type="entry name" value="SGNH hydrolase"/>
    <property type="match status" value="1"/>
</dbReference>
<dbReference type="AlphaFoldDB" id="A0A1C0U1I1"/>
<accession>A0A1C0U1I1</accession>
<evidence type="ECO:0000256" key="2">
    <source>
        <dbReference type="ARBA" id="ARBA00022729"/>
    </source>
</evidence>
<feature type="active site" evidence="4">
    <location>
        <position position="334"/>
    </location>
</feature>
<proteinExistence type="inferred from homology"/>
<dbReference type="SMART" id="SM00869">
    <property type="entry name" value="Autotransporter"/>
    <property type="match status" value="1"/>
</dbReference>
<gene>
    <name evidence="7" type="primary">lip-1</name>
    <name evidence="7" type="ORF">Ppb6_03139</name>
</gene>
<comment type="similarity">
    <text evidence="1">Belongs to the 'GDSL' lipolytic enzyme family.</text>
</comment>
<dbReference type="Pfam" id="PF00657">
    <property type="entry name" value="Lipase_GDSL"/>
    <property type="match status" value="1"/>
</dbReference>
<dbReference type="Proteomes" id="UP000093476">
    <property type="component" value="Unassembled WGS sequence"/>
</dbReference>
<dbReference type="CDD" id="cd01847">
    <property type="entry name" value="Triacylglycerol_lipase_like"/>
    <property type="match status" value="1"/>
</dbReference>
<dbReference type="PATRIC" id="fig|286156.4.peg.3573"/>
<keyword evidence="2 5" id="KW-0732">Signal</keyword>
<name>A0A1C0U1I1_9GAMM</name>
<dbReference type="EC" id="3.1.1.3" evidence="7"/>
<dbReference type="PROSITE" id="PS51208">
    <property type="entry name" value="AUTOTRANSPORTER"/>
    <property type="match status" value="1"/>
</dbReference>
<evidence type="ECO:0000256" key="3">
    <source>
        <dbReference type="ARBA" id="ARBA00022801"/>
    </source>
</evidence>
<dbReference type="GO" id="GO:0019867">
    <property type="term" value="C:outer membrane"/>
    <property type="evidence" value="ECO:0007669"/>
    <property type="project" value="InterPro"/>
</dbReference>
<dbReference type="InterPro" id="IPR006315">
    <property type="entry name" value="OM_autotransptr_brl_dom"/>
</dbReference>
<evidence type="ECO:0000259" key="6">
    <source>
        <dbReference type="PROSITE" id="PS51208"/>
    </source>
</evidence>
<dbReference type="PIRSF" id="PIRSF037375">
    <property type="entry name" value="Autotrns_EstA"/>
    <property type="match status" value="1"/>
</dbReference>
<dbReference type="Gene3D" id="2.40.128.130">
    <property type="entry name" value="Autotransporter beta-domain"/>
    <property type="match status" value="1"/>
</dbReference>
<feature type="domain" description="Autotransporter" evidence="6">
    <location>
        <begin position="374"/>
        <end position="653"/>
    </location>
</feature>
<dbReference type="SUPFAM" id="SSF103515">
    <property type="entry name" value="Autotransporter"/>
    <property type="match status" value="1"/>
</dbReference>
<dbReference type="EMBL" id="LOMY01000108">
    <property type="protein sequence ID" value="OCQ51745.1"/>
    <property type="molecule type" value="Genomic_DNA"/>
</dbReference>
<dbReference type="SUPFAM" id="SSF52266">
    <property type="entry name" value="SGNH hydrolase"/>
    <property type="match status" value="1"/>
</dbReference>
<dbReference type="PANTHER" id="PTHR45648:SF22">
    <property type="entry name" value="GDSL LIPASE_ACYLHYDROLASE FAMILY PROTEIN (AFU_ORTHOLOGUE AFUA_4G14700)"/>
    <property type="match status" value="1"/>
</dbReference>
<dbReference type="GO" id="GO:0004806">
    <property type="term" value="F:triacylglycerol lipase activity"/>
    <property type="evidence" value="ECO:0007669"/>
    <property type="project" value="UniProtKB-EC"/>
</dbReference>
<feature type="active site" description="Nucleophile" evidence="4">
    <location>
        <position position="34"/>
    </location>
</feature>
<dbReference type="InterPro" id="IPR001087">
    <property type="entry name" value="GDSL"/>
</dbReference>
<organism evidence="7 8">
    <name type="scientific">Photorhabdus australis subsp. thailandensis</name>
    <dbReference type="NCBI Taxonomy" id="2805096"/>
    <lineage>
        <taxon>Bacteria</taxon>
        <taxon>Pseudomonadati</taxon>
        <taxon>Pseudomonadota</taxon>
        <taxon>Gammaproteobacteria</taxon>
        <taxon>Enterobacterales</taxon>
        <taxon>Morganellaceae</taxon>
        <taxon>Photorhabdus</taxon>
    </lineage>
</organism>
<protein>
    <submittedName>
        <fullName evidence="7">Lipase 1</fullName>
        <ecNumber evidence="7">3.1.1.3</ecNumber>
    </submittedName>
</protein>
<sequence length="653" mass="71204" precursor="true">MKRSFIFAPGILALSISAISNAHAYDNLYVFGDSLSDSGNNGRYTVDGKTSDLYHDIIARKLGTELAHSNSGGTNYAAGGATAVASLNSKDNTQDQITRYLASHDGRADSNGMYVHWIGGNDIDAALRSGNPINAQDIITKSAIEAASQVHTLLDAGAGLVIVPTVPDVGVTPKLMESIISGGLASGGATPAQVKAAMDKIHAKINENPTLDEGIRLQVIQGVFKSIGFEASGGDAKKAEEITQQLIDNYKKISRNASDLVDSYNRLEDIKLSQGNGNIVRADVNALLHEVIADPIRYGFLNTIGYACPQGVNASVCDSKALGFDASKPFLFADDFHPTPEAQHMVGQYIISILNAPEQAMLLTKANNVPVKGALASLDGRLQQLRGGGNEQGKIGVFGGYSGNHNHTLTLGSDYQLTDNILLGGMISRYQDNRSANNFRYDGRGYVFTAYGLWRYYDKGWMSGDLHYLDMKYEDITRGIVLNEGLHNEHASTTGHQWGGRITAGWDIPLASTVMTSPIIQYAWDKSYVKGYRELGNRSTATAMHFSDQRYDSQVGTLGWRLDTNFGRFNPYAEVRFNHQFGEKHYQIRSAINSTETFSARKSPKQDTDWREYIIGMNAVINKDWGAFASISRNDGDVQNYTYSFSLGVNASF</sequence>
<reference evidence="7 8" key="1">
    <citation type="submission" date="2015-12" db="EMBL/GenBank/DDBJ databases">
        <title>Genome comparisons provide insights into the role of secondary metabolites in the pathogenic phase of the Photorhabdus life cycle.</title>
        <authorList>
            <person name="Tobias N.J."/>
            <person name="Mishra B."/>
            <person name="Gupta D.K."/>
            <person name="Thines M."/>
            <person name="Stinear T.P."/>
            <person name="Bode H.B."/>
        </authorList>
    </citation>
    <scope>NUCLEOTIDE SEQUENCE [LARGE SCALE GENOMIC DNA]</scope>
    <source>
        <strain evidence="7 8">PB68.1</strain>
    </source>
</reference>
<comment type="caution">
    <text evidence="7">The sequence shown here is derived from an EMBL/GenBank/DDBJ whole genome shotgun (WGS) entry which is preliminary data.</text>
</comment>
<keyword evidence="8" id="KW-1185">Reference proteome</keyword>
<evidence type="ECO:0000256" key="1">
    <source>
        <dbReference type="ARBA" id="ARBA00008668"/>
    </source>
</evidence>
<evidence type="ECO:0000313" key="7">
    <source>
        <dbReference type="EMBL" id="OCQ51745.1"/>
    </source>
</evidence>
<feature type="active site" evidence="4">
    <location>
        <position position="337"/>
    </location>
</feature>
<dbReference type="InterPro" id="IPR005546">
    <property type="entry name" value="Autotransporte_beta"/>
</dbReference>
<dbReference type="InterPro" id="IPR017186">
    <property type="entry name" value="Lipase_autotranspt_EstA"/>
</dbReference>
<dbReference type="InterPro" id="IPR036709">
    <property type="entry name" value="Autotransporte_beta_dom_sf"/>
</dbReference>
<evidence type="ECO:0000256" key="4">
    <source>
        <dbReference type="PIRSR" id="PIRSR037375-1"/>
    </source>
</evidence>
<keyword evidence="3 7" id="KW-0378">Hydrolase</keyword>
<feature type="chain" id="PRO_5008646641" evidence="5">
    <location>
        <begin position="25"/>
        <end position="653"/>
    </location>
</feature>
<feature type="signal peptide" evidence="5">
    <location>
        <begin position="1"/>
        <end position="24"/>
    </location>
</feature>
<evidence type="ECO:0000313" key="8">
    <source>
        <dbReference type="Proteomes" id="UP000093476"/>
    </source>
</evidence>
<dbReference type="InterPro" id="IPR051058">
    <property type="entry name" value="GDSL_Est/Lipase"/>
</dbReference>